<keyword evidence="2" id="KW-1185">Reference proteome</keyword>
<proteinExistence type="predicted"/>
<dbReference type="InParanoid" id="D7G1S1"/>
<evidence type="ECO:0000313" key="2">
    <source>
        <dbReference type="Proteomes" id="UP000002630"/>
    </source>
</evidence>
<dbReference type="Proteomes" id="UP000002630">
    <property type="component" value="Linkage Group LG17"/>
</dbReference>
<name>D7G1S1_ECTSI</name>
<reference evidence="1 2" key="1">
    <citation type="journal article" date="2010" name="Nature">
        <title>The Ectocarpus genome and the independent evolution of multicellularity in brown algae.</title>
        <authorList>
            <person name="Cock J.M."/>
            <person name="Sterck L."/>
            <person name="Rouze P."/>
            <person name="Scornet D."/>
            <person name="Allen A.E."/>
            <person name="Amoutzias G."/>
            <person name="Anthouard V."/>
            <person name="Artiguenave F."/>
            <person name="Aury J.M."/>
            <person name="Badger J.H."/>
            <person name="Beszteri B."/>
            <person name="Billiau K."/>
            <person name="Bonnet E."/>
            <person name="Bothwell J.H."/>
            <person name="Bowler C."/>
            <person name="Boyen C."/>
            <person name="Brownlee C."/>
            <person name="Carrano C.J."/>
            <person name="Charrier B."/>
            <person name="Cho G.Y."/>
            <person name="Coelho S.M."/>
            <person name="Collen J."/>
            <person name="Corre E."/>
            <person name="Da Silva C."/>
            <person name="Delage L."/>
            <person name="Delaroque N."/>
            <person name="Dittami S.M."/>
            <person name="Doulbeau S."/>
            <person name="Elias M."/>
            <person name="Farnham G."/>
            <person name="Gachon C.M."/>
            <person name="Gschloessl B."/>
            <person name="Heesch S."/>
            <person name="Jabbari K."/>
            <person name="Jubin C."/>
            <person name="Kawai H."/>
            <person name="Kimura K."/>
            <person name="Kloareg B."/>
            <person name="Kupper F.C."/>
            <person name="Lang D."/>
            <person name="Le Bail A."/>
            <person name="Leblanc C."/>
            <person name="Lerouge P."/>
            <person name="Lohr M."/>
            <person name="Lopez P.J."/>
            <person name="Martens C."/>
            <person name="Maumus F."/>
            <person name="Michel G."/>
            <person name="Miranda-Saavedra D."/>
            <person name="Morales J."/>
            <person name="Moreau H."/>
            <person name="Motomura T."/>
            <person name="Nagasato C."/>
            <person name="Napoli C.A."/>
            <person name="Nelson D.R."/>
            <person name="Nyvall-Collen P."/>
            <person name="Peters A.F."/>
            <person name="Pommier C."/>
            <person name="Potin P."/>
            <person name="Poulain J."/>
            <person name="Quesneville H."/>
            <person name="Read B."/>
            <person name="Rensing S.A."/>
            <person name="Ritter A."/>
            <person name="Rousvoal S."/>
            <person name="Samanta M."/>
            <person name="Samson G."/>
            <person name="Schroeder D.C."/>
            <person name="Segurens B."/>
            <person name="Strittmatter M."/>
            <person name="Tonon T."/>
            <person name="Tregear J.W."/>
            <person name="Valentin K."/>
            <person name="von Dassow P."/>
            <person name="Yamagishi T."/>
            <person name="Van de Peer Y."/>
            <person name="Wincker P."/>
        </authorList>
    </citation>
    <scope>NUCLEOTIDE SEQUENCE [LARGE SCALE GENOMIC DNA]</scope>
    <source>
        <strain evidence="2">Ec32 / CCAP1310/4</strain>
    </source>
</reference>
<organism evidence="1 2">
    <name type="scientific">Ectocarpus siliculosus</name>
    <name type="common">Brown alga</name>
    <name type="synonym">Conferva siliculosa</name>
    <dbReference type="NCBI Taxonomy" id="2880"/>
    <lineage>
        <taxon>Eukaryota</taxon>
        <taxon>Sar</taxon>
        <taxon>Stramenopiles</taxon>
        <taxon>Ochrophyta</taxon>
        <taxon>PX clade</taxon>
        <taxon>Phaeophyceae</taxon>
        <taxon>Ectocarpales</taxon>
        <taxon>Ectocarpaceae</taxon>
        <taxon>Ectocarpus</taxon>
    </lineage>
</organism>
<gene>
    <name evidence="1" type="primary">HSF</name>
    <name evidence="1" type="ORF">Esi_0459_0005</name>
</gene>
<sequence>MEGGSCAAAWEASPEIEPFNSKIPVFLERTFRLIDNTSDDIVSWSAGGDSFIIKQKGMPNVPTRCPQCLYE</sequence>
<dbReference type="EMBL" id="FN648662">
    <property type="protein sequence ID" value="CBJ33316.1"/>
    <property type="molecule type" value="Genomic_DNA"/>
</dbReference>
<dbReference type="EMBL" id="FN649742">
    <property type="protein sequence ID" value="CBJ33316.1"/>
    <property type="molecule type" value="Genomic_DNA"/>
</dbReference>
<dbReference type="OrthoDB" id="60033at2759"/>
<dbReference type="AlphaFoldDB" id="D7G1S1"/>
<protein>
    <submittedName>
        <fullName evidence="1">N/a</fullName>
    </submittedName>
</protein>
<accession>D7G1S1</accession>
<evidence type="ECO:0000313" key="1">
    <source>
        <dbReference type="EMBL" id="CBJ33316.1"/>
    </source>
</evidence>